<dbReference type="PANTHER" id="PTHR43877">
    <property type="entry name" value="AMINOALKYLPHOSPHONATE N-ACETYLTRANSFERASE-RELATED-RELATED"/>
    <property type="match status" value="1"/>
</dbReference>
<evidence type="ECO:0000259" key="3">
    <source>
        <dbReference type="PROSITE" id="PS51186"/>
    </source>
</evidence>
<gene>
    <name evidence="4" type="ORF">B0I18_11293</name>
</gene>
<dbReference type="Pfam" id="PF00583">
    <property type="entry name" value="Acetyltransf_1"/>
    <property type="match status" value="1"/>
</dbReference>
<evidence type="ECO:0000313" key="5">
    <source>
        <dbReference type="Proteomes" id="UP000240572"/>
    </source>
</evidence>
<name>A0A2P8CWD4_9BACT</name>
<reference evidence="4 5" key="1">
    <citation type="submission" date="2018-03" db="EMBL/GenBank/DDBJ databases">
        <title>Genomic Encyclopedia of Type Strains, Phase III (KMG-III): the genomes of soil and plant-associated and newly described type strains.</title>
        <authorList>
            <person name="Whitman W."/>
        </authorList>
    </citation>
    <scope>NUCLEOTIDE SEQUENCE [LARGE SCALE GENOMIC DNA]</scope>
    <source>
        <strain evidence="4 5">CGMCC 1.12700</strain>
    </source>
</reference>
<dbReference type="Gene3D" id="3.40.630.30">
    <property type="match status" value="1"/>
</dbReference>
<dbReference type="InterPro" id="IPR016181">
    <property type="entry name" value="Acyl_CoA_acyltransferase"/>
</dbReference>
<accession>A0A2P8CWD4</accession>
<dbReference type="GO" id="GO:0016747">
    <property type="term" value="F:acyltransferase activity, transferring groups other than amino-acyl groups"/>
    <property type="evidence" value="ECO:0007669"/>
    <property type="project" value="InterPro"/>
</dbReference>
<dbReference type="OrthoDB" id="9792929at2"/>
<keyword evidence="1" id="KW-0808">Transferase</keyword>
<evidence type="ECO:0000256" key="1">
    <source>
        <dbReference type="ARBA" id="ARBA00022679"/>
    </source>
</evidence>
<sequence length="143" mass="15788">MIQTRNMQATDAAAVNRLSEQLGYPQTLADTTAYIQSVLDSNDDCAFVALDAANQVCGWIHGFKTRRIESAAFTEIGGLVVDSNNRGQGAGRILVQAVHAWCLEQGIHILKVRSNVIRDGAHRFYLGLGFHEKKEQKVFEISI</sequence>
<comment type="caution">
    <text evidence="4">The sequence shown here is derived from an EMBL/GenBank/DDBJ whole genome shotgun (WGS) entry which is preliminary data.</text>
</comment>
<dbReference type="Proteomes" id="UP000240572">
    <property type="component" value="Unassembled WGS sequence"/>
</dbReference>
<dbReference type="PANTHER" id="PTHR43877:SF2">
    <property type="entry name" value="AMINOALKYLPHOSPHONATE N-ACETYLTRANSFERASE-RELATED"/>
    <property type="match status" value="1"/>
</dbReference>
<proteinExistence type="predicted"/>
<organism evidence="4 5">
    <name type="scientific">Taibaiella chishuiensis</name>
    <dbReference type="NCBI Taxonomy" id="1434707"/>
    <lineage>
        <taxon>Bacteria</taxon>
        <taxon>Pseudomonadati</taxon>
        <taxon>Bacteroidota</taxon>
        <taxon>Chitinophagia</taxon>
        <taxon>Chitinophagales</taxon>
        <taxon>Chitinophagaceae</taxon>
        <taxon>Taibaiella</taxon>
    </lineage>
</organism>
<evidence type="ECO:0000313" key="4">
    <source>
        <dbReference type="EMBL" id="PSK89292.1"/>
    </source>
</evidence>
<keyword evidence="5" id="KW-1185">Reference proteome</keyword>
<evidence type="ECO:0000256" key="2">
    <source>
        <dbReference type="ARBA" id="ARBA00023315"/>
    </source>
</evidence>
<dbReference type="AlphaFoldDB" id="A0A2P8CWD4"/>
<dbReference type="InterPro" id="IPR000182">
    <property type="entry name" value="GNAT_dom"/>
</dbReference>
<feature type="domain" description="N-acetyltransferase" evidence="3">
    <location>
        <begin position="2"/>
        <end position="143"/>
    </location>
</feature>
<dbReference type="SUPFAM" id="SSF55729">
    <property type="entry name" value="Acyl-CoA N-acyltransferases (Nat)"/>
    <property type="match status" value="1"/>
</dbReference>
<dbReference type="InterPro" id="IPR050832">
    <property type="entry name" value="Bact_Acetyltransf"/>
</dbReference>
<dbReference type="CDD" id="cd04301">
    <property type="entry name" value="NAT_SF"/>
    <property type="match status" value="1"/>
</dbReference>
<dbReference type="PROSITE" id="PS51186">
    <property type="entry name" value="GNAT"/>
    <property type="match status" value="1"/>
</dbReference>
<dbReference type="EMBL" id="PYGD01000012">
    <property type="protein sequence ID" value="PSK89292.1"/>
    <property type="molecule type" value="Genomic_DNA"/>
</dbReference>
<keyword evidence="2" id="KW-0012">Acyltransferase</keyword>
<protein>
    <recommendedName>
        <fullName evidence="3">N-acetyltransferase domain-containing protein</fullName>
    </recommendedName>
</protein>